<comment type="subcellular location">
    <subcellularLocation>
        <location evidence="1">Secreted</location>
        <location evidence="1">Cell wall</location>
        <topology evidence="1">Peptidoglycan-anchor</topology>
    </subcellularLocation>
</comment>
<keyword evidence="5" id="KW-0572">Peptidoglycan-anchor</keyword>
<reference evidence="9 10" key="1">
    <citation type="submission" date="2017-09" db="EMBL/GenBank/DDBJ databases">
        <title>Bacterial strain isolated from the female urinary microbiota.</title>
        <authorList>
            <person name="Thomas-White K."/>
            <person name="Kumar N."/>
            <person name="Forster S."/>
            <person name="Putonti C."/>
            <person name="Lawley T."/>
            <person name="Wolfe A.J."/>
        </authorList>
    </citation>
    <scope>NUCLEOTIDE SEQUENCE [LARGE SCALE GENOMIC DNA]</scope>
    <source>
        <strain evidence="9 10">UMB0186</strain>
    </source>
</reference>
<dbReference type="InterPro" id="IPR019931">
    <property type="entry name" value="LPXTG_anchor"/>
</dbReference>
<evidence type="ECO:0000256" key="4">
    <source>
        <dbReference type="ARBA" id="ARBA00022729"/>
    </source>
</evidence>
<feature type="compositionally biased region" description="Pro residues" evidence="6">
    <location>
        <begin position="473"/>
        <end position="485"/>
    </location>
</feature>
<dbReference type="InterPro" id="IPR041171">
    <property type="entry name" value="SDR_Ig"/>
</dbReference>
<dbReference type="NCBIfam" id="TIGR01167">
    <property type="entry name" value="LPXTG_anchor"/>
    <property type="match status" value="1"/>
</dbReference>
<keyword evidence="4 7" id="KW-0732">Signal</keyword>
<dbReference type="InterPro" id="IPR041033">
    <property type="entry name" value="SpaA_PFL_dom_1"/>
</dbReference>
<protein>
    <recommendedName>
        <fullName evidence="8">Gram-positive cocci surface proteins LPxTG domain-containing protein</fullName>
    </recommendedName>
</protein>
<organism evidence="9 10">
    <name type="scientific">Gemella sanguinis</name>
    <dbReference type="NCBI Taxonomy" id="84135"/>
    <lineage>
        <taxon>Bacteria</taxon>
        <taxon>Bacillati</taxon>
        <taxon>Bacillota</taxon>
        <taxon>Bacilli</taxon>
        <taxon>Bacillales</taxon>
        <taxon>Gemellaceae</taxon>
        <taxon>Gemella</taxon>
    </lineage>
</organism>
<name>A0A2N6SD95_9BACL</name>
<evidence type="ECO:0000256" key="5">
    <source>
        <dbReference type="ARBA" id="ARBA00023088"/>
    </source>
</evidence>
<dbReference type="Gene3D" id="2.60.40.10">
    <property type="entry name" value="Immunoglobulins"/>
    <property type="match status" value="1"/>
</dbReference>
<evidence type="ECO:0000259" key="8">
    <source>
        <dbReference type="PROSITE" id="PS50847"/>
    </source>
</evidence>
<dbReference type="OrthoDB" id="2056845at2"/>
<comment type="caution">
    <text evidence="9">The sequence shown here is derived from an EMBL/GenBank/DDBJ whole genome shotgun (WGS) entry which is preliminary data.</text>
</comment>
<dbReference type="Pfam" id="PF17802">
    <property type="entry name" value="SpaA"/>
    <property type="match status" value="1"/>
</dbReference>
<dbReference type="EMBL" id="PNGT01000009">
    <property type="protein sequence ID" value="PMC51883.1"/>
    <property type="molecule type" value="Genomic_DNA"/>
</dbReference>
<evidence type="ECO:0000256" key="1">
    <source>
        <dbReference type="ARBA" id="ARBA00004168"/>
    </source>
</evidence>
<evidence type="ECO:0000256" key="7">
    <source>
        <dbReference type="SAM" id="SignalP"/>
    </source>
</evidence>
<dbReference type="Proteomes" id="UP000235670">
    <property type="component" value="Unassembled WGS sequence"/>
</dbReference>
<evidence type="ECO:0000256" key="6">
    <source>
        <dbReference type="SAM" id="MobiDB-lite"/>
    </source>
</evidence>
<dbReference type="SUPFAM" id="SSF49401">
    <property type="entry name" value="Bacterial adhesins"/>
    <property type="match status" value="1"/>
</dbReference>
<accession>A0A2N6SD95</accession>
<sequence length="550" mass="59769">MKKITKVIKMSVTAIFTFIGLLFVSSLTANAAEGKELTKVVTDISVTDAGNNAVKPDANGNYNVTTDRAYRFSANFDLTNYNGNLSEGDYFNLKIPNSVTVQKHSADIKDTKTQVVIAESEVTPNANDQGGNAKVTLKNFSEYLTTTKSNDIRDITGHFTIDFLFKKDQTKTPVTFDSLAVKNKITHTFTSTTKDGENKGYENFAKNGNDVENKGWTSEKLAAVGSTSKGNIYSPWRVRVNAGKKDYGSNLALVDEIVTDTTHAAIQYIPESLTVYKATINDGTSEVPAGAVKLTEGTDYTVEWNSNYTSLKVIFKDGSQSYYVTYNTTTPGDGSLVGNKVALLKNNTEALPQRNNRLIYGYVSERLSVLNEVINANPIYKIKINKTDKVKVTPVQGAVYTIINPEGVVVEDVTTDENGVAVSKELSKDYLGKVFTIMEKLAPKGYKLDPTVYTVTIGENNSIINLQDEPEDTPPTPPTPTPNKPVKPNEPGKPEKPGKPNKPGKPTTPVVKEKAKKAVLPKTGVETNSLAVAGLVIGLGALALRRKANK</sequence>
<evidence type="ECO:0000313" key="10">
    <source>
        <dbReference type="Proteomes" id="UP000235670"/>
    </source>
</evidence>
<dbReference type="Pfam" id="PF17961">
    <property type="entry name" value="Big_8"/>
    <property type="match status" value="1"/>
</dbReference>
<evidence type="ECO:0000256" key="3">
    <source>
        <dbReference type="ARBA" id="ARBA00022525"/>
    </source>
</evidence>
<gene>
    <name evidence="9" type="ORF">CJ218_07735</name>
</gene>
<dbReference type="STRING" id="84135.GCA_001052115_01586"/>
<dbReference type="PROSITE" id="PS50847">
    <property type="entry name" value="GRAM_POS_ANCHORING"/>
    <property type="match status" value="1"/>
</dbReference>
<dbReference type="RefSeq" id="WP_051618946.1">
    <property type="nucleotide sequence ID" value="NZ_JAAXPT010000002.1"/>
</dbReference>
<keyword evidence="2" id="KW-0134">Cell wall</keyword>
<dbReference type="AlphaFoldDB" id="A0A2N6SD95"/>
<evidence type="ECO:0000313" key="9">
    <source>
        <dbReference type="EMBL" id="PMC51883.1"/>
    </source>
</evidence>
<feature type="domain" description="Gram-positive cocci surface proteins LPxTG" evidence="8">
    <location>
        <begin position="520"/>
        <end position="550"/>
    </location>
</feature>
<dbReference type="InterPro" id="IPR008966">
    <property type="entry name" value="Adhesion_dom_sf"/>
</dbReference>
<keyword evidence="3" id="KW-0964">Secreted</keyword>
<feature type="region of interest" description="Disordered" evidence="6">
    <location>
        <begin position="465"/>
        <end position="520"/>
    </location>
</feature>
<dbReference type="Pfam" id="PF00746">
    <property type="entry name" value="Gram_pos_anchor"/>
    <property type="match status" value="1"/>
</dbReference>
<proteinExistence type="predicted"/>
<evidence type="ECO:0000256" key="2">
    <source>
        <dbReference type="ARBA" id="ARBA00022512"/>
    </source>
</evidence>
<feature type="signal peptide" evidence="7">
    <location>
        <begin position="1"/>
        <end position="31"/>
    </location>
</feature>
<dbReference type="InterPro" id="IPR013783">
    <property type="entry name" value="Ig-like_fold"/>
</dbReference>
<feature type="chain" id="PRO_5014950872" description="Gram-positive cocci surface proteins LPxTG domain-containing protein" evidence="7">
    <location>
        <begin position="32"/>
        <end position="550"/>
    </location>
</feature>